<comment type="caution">
    <text evidence="1">The sequence shown here is derived from an EMBL/GenBank/DDBJ whole genome shotgun (WGS) entry which is preliminary data.</text>
</comment>
<dbReference type="AlphaFoldDB" id="A0A937UPC4"/>
<sequence length="137" mass="15336">MATPYDDGGAAERARAWLATLREQEYQELVRRAQEWRSQAGAADPRFHLVSLSDYSAGLPARPIPLVAQAADIRAILGNPSDSDDEITRTRRNLAIQALREFATRLLLEDVPEEYVRAISDIAVANSLDNIEEDPRY</sequence>
<accession>A0A937UPC4</accession>
<reference evidence="1" key="1">
    <citation type="submission" date="2020-12" db="EMBL/GenBank/DDBJ databases">
        <title>Genomic characterization of non-nitrogen-fixing Frankia strains.</title>
        <authorList>
            <person name="Carlos-Shanley C."/>
            <person name="Guerra T."/>
            <person name="Hahn D."/>
        </authorList>
    </citation>
    <scope>NUCLEOTIDE SEQUENCE</scope>
    <source>
        <strain evidence="1">CN6</strain>
    </source>
</reference>
<dbReference type="Proteomes" id="UP000604475">
    <property type="component" value="Unassembled WGS sequence"/>
</dbReference>
<proteinExistence type="predicted"/>
<dbReference type="EMBL" id="JAEACQ010000253">
    <property type="protein sequence ID" value="MBL7630719.1"/>
    <property type="molecule type" value="Genomic_DNA"/>
</dbReference>
<keyword evidence="2" id="KW-1185">Reference proteome</keyword>
<dbReference type="RefSeq" id="WP_203007275.1">
    <property type="nucleotide sequence ID" value="NZ_JADWYU010000165.1"/>
</dbReference>
<name>A0A937UPC4_9ACTN</name>
<gene>
    <name evidence="1" type="ORF">I7412_26885</name>
</gene>
<protein>
    <submittedName>
        <fullName evidence="1">Uncharacterized protein</fullName>
    </submittedName>
</protein>
<evidence type="ECO:0000313" key="1">
    <source>
        <dbReference type="EMBL" id="MBL7630719.1"/>
    </source>
</evidence>
<organism evidence="1 2">
    <name type="scientific">Frankia nepalensis</name>
    <dbReference type="NCBI Taxonomy" id="1836974"/>
    <lineage>
        <taxon>Bacteria</taxon>
        <taxon>Bacillati</taxon>
        <taxon>Actinomycetota</taxon>
        <taxon>Actinomycetes</taxon>
        <taxon>Frankiales</taxon>
        <taxon>Frankiaceae</taxon>
        <taxon>Frankia</taxon>
    </lineage>
</organism>
<evidence type="ECO:0000313" key="2">
    <source>
        <dbReference type="Proteomes" id="UP000604475"/>
    </source>
</evidence>